<name>A0A398C9M9_9BURK</name>
<reference evidence="1 2" key="1">
    <citation type="submission" date="2018-09" db="EMBL/GenBank/DDBJ databases">
        <title>Draft genome of Simplicispira sp. NY-02.</title>
        <authorList>
            <person name="Im W.T."/>
        </authorList>
    </citation>
    <scope>NUCLEOTIDE SEQUENCE [LARGE SCALE GENOMIC DNA]</scope>
    <source>
        <strain evidence="1 2">NY-02</strain>
    </source>
</reference>
<gene>
    <name evidence="1" type="ORF">D3F03_03955</name>
</gene>
<keyword evidence="2" id="KW-1185">Reference proteome</keyword>
<dbReference type="RefSeq" id="WP_119108020.1">
    <property type="nucleotide sequence ID" value="NZ_QXJC01000001.1"/>
</dbReference>
<protein>
    <submittedName>
        <fullName evidence="1">Uncharacterized protein</fullName>
    </submittedName>
</protein>
<proteinExistence type="predicted"/>
<evidence type="ECO:0000313" key="1">
    <source>
        <dbReference type="EMBL" id="RID99572.1"/>
    </source>
</evidence>
<dbReference type="AlphaFoldDB" id="A0A398C9M9"/>
<organism evidence="1 2">
    <name type="scientific">Simplicispira hankyongi</name>
    <dbReference type="NCBI Taxonomy" id="2315688"/>
    <lineage>
        <taxon>Bacteria</taxon>
        <taxon>Pseudomonadati</taxon>
        <taxon>Pseudomonadota</taxon>
        <taxon>Betaproteobacteria</taxon>
        <taxon>Burkholderiales</taxon>
        <taxon>Comamonadaceae</taxon>
        <taxon>Simplicispira</taxon>
    </lineage>
</organism>
<dbReference type="Proteomes" id="UP000266302">
    <property type="component" value="Unassembled WGS sequence"/>
</dbReference>
<comment type="caution">
    <text evidence="1">The sequence shown here is derived from an EMBL/GenBank/DDBJ whole genome shotgun (WGS) entry which is preliminary data.</text>
</comment>
<evidence type="ECO:0000313" key="2">
    <source>
        <dbReference type="Proteomes" id="UP000266302"/>
    </source>
</evidence>
<sequence length="170" mass="18886">MEVSDSAAPGALLEGRFEGCNAFAQLVRDALAHAGQAGWREIILSDASFFDWPLGERAVIASLDAWARSGRQLTMLAKNYDEVVRRHPRFVRWRSTWDHIIQCRVSPNADALDLPSMLWSPAWVMHRLDPVRSVGVAGAEPGRRVAGYELLREWIQTKSSPGFSASTLGL</sequence>
<dbReference type="OrthoDB" id="8898236at2"/>
<accession>A0A398C9M9</accession>
<dbReference type="EMBL" id="QXJC01000001">
    <property type="protein sequence ID" value="RID99572.1"/>
    <property type="molecule type" value="Genomic_DNA"/>
</dbReference>